<sequence length="39" mass="4426">MSAFSMLQFLLFKYLPSDSNSCKSFVVMLLRYQGSISSV</sequence>
<gene>
    <name evidence="1" type="ORF">ASZ90_011739</name>
</gene>
<evidence type="ECO:0000313" key="1">
    <source>
        <dbReference type="EMBL" id="KUG18503.1"/>
    </source>
</evidence>
<proteinExistence type="predicted"/>
<reference evidence="1" key="1">
    <citation type="journal article" date="2015" name="Proc. Natl. Acad. Sci. U.S.A.">
        <title>Networks of energetic and metabolic interactions define dynamics in microbial communities.</title>
        <authorList>
            <person name="Embree M."/>
            <person name="Liu J.K."/>
            <person name="Al-Bassam M.M."/>
            <person name="Zengler K."/>
        </authorList>
    </citation>
    <scope>NUCLEOTIDE SEQUENCE</scope>
</reference>
<dbReference type="AlphaFoldDB" id="A0A0W8FCB9"/>
<organism evidence="1">
    <name type="scientific">hydrocarbon metagenome</name>
    <dbReference type="NCBI Taxonomy" id="938273"/>
    <lineage>
        <taxon>unclassified sequences</taxon>
        <taxon>metagenomes</taxon>
        <taxon>ecological metagenomes</taxon>
    </lineage>
</organism>
<protein>
    <submittedName>
        <fullName evidence="1">Uncharacterized protein</fullName>
    </submittedName>
</protein>
<dbReference type="EMBL" id="LNQE01001375">
    <property type="protein sequence ID" value="KUG18503.1"/>
    <property type="molecule type" value="Genomic_DNA"/>
</dbReference>
<comment type="caution">
    <text evidence="1">The sequence shown here is derived from an EMBL/GenBank/DDBJ whole genome shotgun (WGS) entry which is preliminary data.</text>
</comment>
<name>A0A0W8FCB9_9ZZZZ</name>
<accession>A0A0W8FCB9</accession>